<protein>
    <recommendedName>
        <fullName evidence="3">Nucleotide-diphospho-sugar transferase domain-containing protein</fullName>
    </recommendedName>
</protein>
<organism evidence="1 2">
    <name type="scientific">Fragilariopsis cylindrus CCMP1102</name>
    <dbReference type="NCBI Taxonomy" id="635003"/>
    <lineage>
        <taxon>Eukaryota</taxon>
        <taxon>Sar</taxon>
        <taxon>Stramenopiles</taxon>
        <taxon>Ochrophyta</taxon>
        <taxon>Bacillariophyta</taxon>
        <taxon>Bacillariophyceae</taxon>
        <taxon>Bacillariophycidae</taxon>
        <taxon>Bacillariales</taxon>
        <taxon>Bacillariaceae</taxon>
        <taxon>Fragilariopsis</taxon>
    </lineage>
</organism>
<reference evidence="1 2" key="1">
    <citation type="submission" date="2016-09" db="EMBL/GenBank/DDBJ databases">
        <title>Extensive genetic diversity and differential bi-allelic expression allows diatom success in the polar Southern Ocean.</title>
        <authorList>
            <consortium name="DOE Joint Genome Institute"/>
            <person name="Mock T."/>
            <person name="Otillar R.P."/>
            <person name="Strauss J."/>
            <person name="Dupont C."/>
            <person name="Frickenhaus S."/>
            <person name="Maumus F."/>
            <person name="Mcmullan M."/>
            <person name="Sanges R."/>
            <person name="Schmutz J."/>
            <person name="Toseland A."/>
            <person name="Valas R."/>
            <person name="Veluchamy A."/>
            <person name="Ward B.J."/>
            <person name="Allen A."/>
            <person name="Barry K."/>
            <person name="Falciatore A."/>
            <person name="Ferrante M."/>
            <person name="Fortunato A.E."/>
            <person name="Gloeckner G."/>
            <person name="Gruber A."/>
            <person name="Hipkin R."/>
            <person name="Janech M."/>
            <person name="Kroth P."/>
            <person name="Leese F."/>
            <person name="Lindquist E."/>
            <person name="Lyon B.R."/>
            <person name="Martin J."/>
            <person name="Mayer C."/>
            <person name="Parker M."/>
            <person name="Quesneville H."/>
            <person name="Raymond J."/>
            <person name="Uhlig C."/>
            <person name="Valentin K.U."/>
            <person name="Worden A.Z."/>
            <person name="Armbrust E.V."/>
            <person name="Bowler C."/>
            <person name="Green B."/>
            <person name="Moulton V."/>
            <person name="Van Oosterhout C."/>
            <person name="Grigoriev I."/>
        </authorList>
    </citation>
    <scope>NUCLEOTIDE SEQUENCE [LARGE SCALE GENOMIC DNA]</scope>
    <source>
        <strain evidence="1 2">CCMP1102</strain>
    </source>
</reference>
<proteinExistence type="predicted"/>
<evidence type="ECO:0008006" key="3">
    <source>
        <dbReference type="Google" id="ProtNLM"/>
    </source>
</evidence>
<dbReference type="OrthoDB" id="2015991at2759"/>
<dbReference type="PANTHER" id="PTHR31485">
    <property type="entry name" value="PEPTIDYL SERINE ALPHA-GALACTOSYLTRANSFERASE"/>
    <property type="match status" value="1"/>
</dbReference>
<feature type="non-terminal residue" evidence="1">
    <location>
        <position position="1"/>
    </location>
</feature>
<evidence type="ECO:0000313" key="1">
    <source>
        <dbReference type="EMBL" id="OEU21409.1"/>
    </source>
</evidence>
<name>A0A1E7FTD5_9STRA</name>
<keyword evidence="2" id="KW-1185">Reference proteome</keyword>
<dbReference type="InParanoid" id="A0A1E7FTD5"/>
<dbReference type="PANTHER" id="PTHR31485:SF7">
    <property type="entry name" value="PEPTIDYL SERINE ALPHA-GALACTOSYLTRANSFERASE"/>
    <property type="match status" value="1"/>
</dbReference>
<feature type="non-terminal residue" evidence="1">
    <location>
        <position position="352"/>
    </location>
</feature>
<dbReference type="GO" id="GO:0016757">
    <property type="term" value="F:glycosyltransferase activity"/>
    <property type="evidence" value="ECO:0007669"/>
    <property type="project" value="InterPro"/>
</dbReference>
<dbReference type="AlphaFoldDB" id="A0A1E7FTD5"/>
<dbReference type="KEGG" id="fcy:FRACYDRAFT_138617"/>
<dbReference type="Proteomes" id="UP000095751">
    <property type="component" value="Unassembled WGS sequence"/>
</dbReference>
<evidence type="ECO:0000313" key="2">
    <source>
        <dbReference type="Proteomes" id="UP000095751"/>
    </source>
</evidence>
<accession>A0A1E7FTD5</accession>
<dbReference type="InterPro" id="IPR044845">
    <property type="entry name" value="HPAT/SRGT1-like"/>
</dbReference>
<sequence length="352" mass="40887">YHMVFSTSCDDQQHWESYVFFYHAYIVKQKGTVTRICSGCNEIESKQLIEFHTKHIETLNPKFRLHLTPGYHKSLTGKHYKYMNKPYGLRNWMESTFKFTNSTSTTINTDDANNEEENGIVMLLDPDMILLRPLVHDFTNEDVIFADESIIGKNNSSKKIVSNGNPIAQQDGYLNSKWSDLDITFVTDGKKLPTDFNGRIDGPLYWNTGPPYLATVHDMYNIAKLWTEYAPRVYKIHPELFAEMYGYIIATTQLDLPHTLVKSIVISSTTSTNREGWKYIDDIPDEEICLPQRRNLPSTQTKMPIGLHYCKGYKLGKNFFSKYRLKKRYISCECPLLNEPPINMLQQNHHNQ</sequence>
<dbReference type="EMBL" id="KV784354">
    <property type="protein sequence ID" value="OEU21409.1"/>
    <property type="molecule type" value="Genomic_DNA"/>
</dbReference>
<gene>
    <name evidence="1" type="ORF">FRACYDRAFT_138617</name>
</gene>